<evidence type="ECO:0000256" key="3">
    <source>
        <dbReference type="ARBA" id="ARBA00022475"/>
    </source>
</evidence>
<dbReference type="InterPro" id="IPR000515">
    <property type="entry name" value="MetI-like"/>
</dbReference>
<keyword evidence="4 7" id="KW-0812">Transmembrane</keyword>
<dbReference type="OrthoDB" id="9805855at2"/>
<keyword evidence="5 7" id="KW-1133">Transmembrane helix</keyword>
<name>A0A2U2DN71_9HYPH</name>
<evidence type="ECO:0000259" key="8">
    <source>
        <dbReference type="PROSITE" id="PS50928"/>
    </source>
</evidence>
<feature type="transmembrane region" description="Helical" evidence="7">
    <location>
        <begin position="7"/>
        <end position="27"/>
    </location>
</feature>
<dbReference type="PROSITE" id="PS50928">
    <property type="entry name" value="ABC_TM1"/>
    <property type="match status" value="1"/>
</dbReference>
<keyword evidence="6 7" id="KW-0472">Membrane</keyword>
<dbReference type="PANTHER" id="PTHR43163">
    <property type="entry name" value="DIPEPTIDE TRANSPORT SYSTEM PERMEASE PROTEIN DPPB-RELATED"/>
    <property type="match status" value="1"/>
</dbReference>
<dbReference type="Gene3D" id="1.10.3720.10">
    <property type="entry name" value="MetI-like"/>
    <property type="match status" value="1"/>
</dbReference>
<organism evidence="9 10">
    <name type="scientific">Metarhizobium album</name>
    <dbReference type="NCBI Taxonomy" id="2182425"/>
    <lineage>
        <taxon>Bacteria</taxon>
        <taxon>Pseudomonadati</taxon>
        <taxon>Pseudomonadota</taxon>
        <taxon>Alphaproteobacteria</taxon>
        <taxon>Hyphomicrobiales</taxon>
        <taxon>Rhizobiaceae</taxon>
        <taxon>Metarhizobium</taxon>
    </lineage>
</organism>
<dbReference type="GO" id="GO:0005886">
    <property type="term" value="C:plasma membrane"/>
    <property type="evidence" value="ECO:0007669"/>
    <property type="project" value="UniProtKB-SubCell"/>
</dbReference>
<reference evidence="9 10" key="1">
    <citation type="submission" date="2018-05" db="EMBL/GenBank/DDBJ databases">
        <title>The draft genome of strain NS-104.</title>
        <authorList>
            <person name="Hang P."/>
            <person name="Jiang J."/>
        </authorList>
    </citation>
    <scope>NUCLEOTIDE SEQUENCE [LARGE SCALE GENOMIC DNA]</scope>
    <source>
        <strain evidence="9 10">NS-104</strain>
    </source>
</reference>
<gene>
    <name evidence="9" type="ORF">DEM27_18935</name>
</gene>
<dbReference type="Proteomes" id="UP000245252">
    <property type="component" value="Unassembled WGS sequence"/>
</dbReference>
<dbReference type="InterPro" id="IPR045621">
    <property type="entry name" value="BPD_transp_1_N"/>
</dbReference>
<sequence>MILQRLALGLLSLLIVSIVIFTAVSMLPGDFASAVLGRSATPETVAAFQQNLGLDQPWPRRYFQWLAGALIGDFGNSFSNRPVSAVIGSRLFNTLKLAALTAMIAVPIAVFLGTICARYRNKPIDRFLSAITLASISLPEFFIAYVLMLFLATKLHIFPTLSSIRGSMDMLEQLHRMALPVLTLMFVTLAHMMRNTRAALIGIMSHPYIEMARLKGEPEMRIILRHALPNAIGPIASVIAINLAYLIAGVVVVEVVFVYPGIGQTMVDAVRNRDVPVVQACALIFAANYIILNLVADLVSIVSNPRLLHPR</sequence>
<dbReference type="InterPro" id="IPR035906">
    <property type="entry name" value="MetI-like_sf"/>
</dbReference>
<feature type="transmembrane region" description="Helical" evidence="7">
    <location>
        <begin position="127"/>
        <end position="153"/>
    </location>
</feature>
<keyword evidence="2 7" id="KW-0813">Transport</keyword>
<evidence type="ECO:0000313" key="10">
    <source>
        <dbReference type="Proteomes" id="UP000245252"/>
    </source>
</evidence>
<feature type="transmembrane region" description="Helical" evidence="7">
    <location>
        <begin position="277"/>
        <end position="302"/>
    </location>
</feature>
<dbReference type="EMBL" id="QFBC01000009">
    <property type="protein sequence ID" value="PWE54765.1"/>
    <property type="molecule type" value="Genomic_DNA"/>
</dbReference>
<comment type="caution">
    <text evidence="9">The sequence shown here is derived from an EMBL/GenBank/DDBJ whole genome shotgun (WGS) entry which is preliminary data.</text>
</comment>
<protein>
    <submittedName>
        <fullName evidence="9">ABC transporter permease</fullName>
    </submittedName>
</protein>
<feature type="transmembrane region" description="Helical" evidence="7">
    <location>
        <begin position="231"/>
        <end position="257"/>
    </location>
</feature>
<evidence type="ECO:0000313" key="9">
    <source>
        <dbReference type="EMBL" id="PWE54765.1"/>
    </source>
</evidence>
<dbReference type="Pfam" id="PF00528">
    <property type="entry name" value="BPD_transp_1"/>
    <property type="match status" value="1"/>
</dbReference>
<feature type="domain" description="ABC transmembrane type-1" evidence="8">
    <location>
        <begin position="91"/>
        <end position="296"/>
    </location>
</feature>
<feature type="transmembrane region" description="Helical" evidence="7">
    <location>
        <begin position="173"/>
        <end position="193"/>
    </location>
</feature>
<dbReference type="SUPFAM" id="SSF161098">
    <property type="entry name" value="MetI-like"/>
    <property type="match status" value="1"/>
</dbReference>
<keyword evidence="3" id="KW-1003">Cell membrane</keyword>
<feature type="transmembrane region" description="Helical" evidence="7">
    <location>
        <begin position="97"/>
        <end position="115"/>
    </location>
</feature>
<dbReference type="Pfam" id="PF19300">
    <property type="entry name" value="BPD_transp_1_N"/>
    <property type="match status" value="1"/>
</dbReference>
<evidence type="ECO:0000256" key="4">
    <source>
        <dbReference type="ARBA" id="ARBA00022692"/>
    </source>
</evidence>
<accession>A0A2U2DN71</accession>
<proteinExistence type="inferred from homology"/>
<comment type="similarity">
    <text evidence="7">Belongs to the binding-protein-dependent transport system permease family.</text>
</comment>
<keyword evidence="10" id="KW-1185">Reference proteome</keyword>
<evidence type="ECO:0000256" key="1">
    <source>
        <dbReference type="ARBA" id="ARBA00004651"/>
    </source>
</evidence>
<evidence type="ECO:0000256" key="7">
    <source>
        <dbReference type="RuleBase" id="RU363032"/>
    </source>
</evidence>
<dbReference type="GO" id="GO:0055085">
    <property type="term" value="P:transmembrane transport"/>
    <property type="evidence" value="ECO:0007669"/>
    <property type="project" value="InterPro"/>
</dbReference>
<evidence type="ECO:0000256" key="6">
    <source>
        <dbReference type="ARBA" id="ARBA00023136"/>
    </source>
</evidence>
<evidence type="ECO:0000256" key="2">
    <source>
        <dbReference type="ARBA" id="ARBA00022448"/>
    </source>
</evidence>
<dbReference type="AlphaFoldDB" id="A0A2U2DN71"/>
<dbReference type="RefSeq" id="WP_109459984.1">
    <property type="nucleotide sequence ID" value="NZ_QFBC01000009.1"/>
</dbReference>
<dbReference type="CDD" id="cd06261">
    <property type="entry name" value="TM_PBP2"/>
    <property type="match status" value="1"/>
</dbReference>
<dbReference type="PANTHER" id="PTHR43163:SF3">
    <property type="entry name" value="PEPTIDE ABC TRANSPORTER PERMEASE PROTEIN"/>
    <property type="match status" value="1"/>
</dbReference>
<comment type="subcellular location">
    <subcellularLocation>
        <location evidence="1 7">Cell membrane</location>
        <topology evidence="1 7">Multi-pass membrane protein</topology>
    </subcellularLocation>
</comment>
<evidence type="ECO:0000256" key="5">
    <source>
        <dbReference type="ARBA" id="ARBA00022989"/>
    </source>
</evidence>